<feature type="compositionally biased region" description="Basic and acidic residues" evidence="1">
    <location>
        <begin position="72"/>
        <end position="82"/>
    </location>
</feature>
<name>A0A7R9K773_TIMGE</name>
<evidence type="ECO:0000313" key="2">
    <source>
        <dbReference type="EMBL" id="CAD7608456.1"/>
    </source>
</evidence>
<reference evidence="2" key="1">
    <citation type="submission" date="2020-11" db="EMBL/GenBank/DDBJ databases">
        <authorList>
            <person name="Tran Van P."/>
        </authorList>
    </citation>
    <scope>NUCLEOTIDE SEQUENCE</scope>
</reference>
<sequence length="82" mass="9518">MVGWEGERRGVASQPTKVSFRANKNRWIMYIVDGASYRTGLAEKSYPPILEVSAVKRRHRRRSRRSLGMDCDGTKDEKRCCR</sequence>
<proteinExistence type="predicted"/>
<accession>A0A7R9K773</accession>
<evidence type="ECO:0000256" key="1">
    <source>
        <dbReference type="SAM" id="MobiDB-lite"/>
    </source>
</evidence>
<gene>
    <name evidence="2" type="ORF">TGEB3V08_LOCUS10397</name>
</gene>
<dbReference type="EMBL" id="OE845898">
    <property type="protein sequence ID" value="CAD7608456.1"/>
    <property type="molecule type" value="Genomic_DNA"/>
</dbReference>
<feature type="region of interest" description="Disordered" evidence="1">
    <location>
        <begin position="61"/>
        <end position="82"/>
    </location>
</feature>
<dbReference type="AlphaFoldDB" id="A0A7R9K773"/>
<protein>
    <submittedName>
        <fullName evidence="2">Uncharacterized protein</fullName>
    </submittedName>
</protein>
<organism evidence="2">
    <name type="scientific">Timema genevievae</name>
    <name type="common">Walking stick</name>
    <dbReference type="NCBI Taxonomy" id="629358"/>
    <lineage>
        <taxon>Eukaryota</taxon>
        <taxon>Metazoa</taxon>
        <taxon>Ecdysozoa</taxon>
        <taxon>Arthropoda</taxon>
        <taxon>Hexapoda</taxon>
        <taxon>Insecta</taxon>
        <taxon>Pterygota</taxon>
        <taxon>Neoptera</taxon>
        <taxon>Polyneoptera</taxon>
        <taxon>Phasmatodea</taxon>
        <taxon>Timematodea</taxon>
        <taxon>Timematoidea</taxon>
        <taxon>Timematidae</taxon>
        <taxon>Timema</taxon>
    </lineage>
</organism>